<dbReference type="SUPFAM" id="SSF55961">
    <property type="entry name" value="Bet v1-like"/>
    <property type="match status" value="1"/>
</dbReference>
<dbReference type="AlphaFoldDB" id="A0A5J5HUM0"/>
<proteinExistence type="inferred from homology"/>
<gene>
    <name evidence="3" type="ORF">F4V44_12760</name>
</gene>
<protein>
    <submittedName>
        <fullName evidence="3">SRPBCC domain-containing protein</fullName>
    </submittedName>
</protein>
<comment type="caution">
    <text evidence="3">The sequence shown here is derived from an EMBL/GenBank/DDBJ whole genome shotgun (WGS) entry which is preliminary data.</text>
</comment>
<dbReference type="Gene3D" id="3.30.530.20">
    <property type="match status" value="1"/>
</dbReference>
<evidence type="ECO:0000256" key="1">
    <source>
        <dbReference type="ARBA" id="ARBA00006817"/>
    </source>
</evidence>
<keyword evidence="4" id="KW-1185">Reference proteome</keyword>
<accession>A0A5J5HUM0</accession>
<feature type="domain" description="Activator of Hsp90 ATPase homologue 1/2-like C-terminal" evidence="2">
    <location>
        <begin position="17"/>
        <end position="157"/>
    </location>
</feature>
<reference evidence="3 4" key="1">
    <citation type="submission" date="2019-09" db="EMBL/GenBank/DDBJ databases">
        <title>Whole genome sequences of isolates from the Mars Exploration Rovers.</title>
        <authorList>
            <person name="Seuylemezian A."/>
            <person name="Vaishampayan P."/>
        </authorList>
    </citation>
    <scope>NUCLEOTIDE SEQUENCE [LARGE SCALE GENOMIC DNA]</scope>
    <source>
        <strain evidence="3 4">MER_TA_151</strain>
    </source>
</reference>
<dbReference type="Proteomes" id="UP000326671">
    <property type="component" value="Unassembled WGS sequence"/>
</dbReference>
<dbReference type="InterPro" id="IPR013538">
    <property type="entry name" value="ASHA1/2-like_C"/>
</dbReference>
<comment type="similarity">
    <text evidence="1">Belongs to the AHA1 family.</text>
</comment>
<evidence type="ECO:0000259" key="2">
    <source>
        <dbReference type="Pfam" id="PF08327"/>
    </source>
</evidence>
<evidence type="ECO:0000313" key="4">
    <source>
        <dbReference type="Proteomes" id="UP000326671"/>
    </source>
</evidence>
<organism evidence="3 4">
    <name type="scientific">Niallia endozanthoxylica</name>
    <dbReference type="NCBI Taxonomy" id="2036016"/>
    <lineage>
        <taxon>Bacteria</taxon>
        <taxon>Bacillati</taxon>
        <taxon>Bacillota</taxon>
        <taxon>Bacilli</taxon>
        <taxon>Bacillales</taxon>
        <taxon>Bacillaceae</taxon>
        <taxon>Niallia</taxon>
    </lineage>
</organism>
<name>A0A5J5HUM0_9BACI</name>
<dbReference type="CDD" id="cd07814">
    <property type="entry name" value="SRPBCC_CalC_Aha1-like"/>
    <property type="match status" value="1"/>
</dbReference>
<dbReference type="OrthoDB" id="190358at2"/>
<dbReference type="Pfam" id="PF08327">
    <property type="entry name" value="AHSA1"/>
    <property type="match status" value="1"/>
</dbReference>
<dbReference type="EMBL" id="VYKL01000018">
    <property type="protein sequence ID" value="KAA9023995.1"/>
    <property type="molecule type" value="Genomic_DNA"/>
</dbReference>
<dbReference type="RefSeq" id="WP_150440395.1">
    <property type="nucleotide sequence ID" value="NZ_VYKL01000018.1"/>
</dbReference>
<dbReference type="InterPro" id="IPR023393">
    <property type="entry name" value="START-like_dom_sf"/>
</dbReference>
<sequence length="165" mass="19200">MASISTTTLTMTRRFEVAPEKVFEAWLKPNLMRKWLFTMEHTNKIAQSDGKVGGNWEIVDHREGKDYRATGEYLEIIPPTKMVLTFEMPQFSETVDKMMVVIEPLEDGCEMTFTQEIVIPHEEGWTEKEVKKVEKEYYEGSEHGWNLMFLGLKQLVETGNINYPS</sequence>
<evidence type="ECO:0000313" key="3">
    <source>
        <dbReference type="EMBL" id="KAA9023995.1"/>
    </source>
</evidence>